<dbReference type="AlphaFoldDB" id="A0A7W5B2V3"/>
<accession>A0A7W5B2V3</accession>
<proteinExistence type="predicted"/>
<dbReference type="Proteomes" id="UP000570361">
    <property type="component" value="Unassembled WGS sequence"/>
</dbReference>
<dbReference type="EMBL" id="JACHXK010000019">
    <property type="protein sequence ID" value="MBB3113419.1"/>
    <property type="molecule type" value="Genomic_DNA"/>
</dbReference>
<evidence type="ECO:0000313" key="1">
    <source>
        <dbReference type="EMBL" id="MBB3113419.1"/>
    </source>
</evidence>
<sequence>MIPIGTTIVQPIADENLGKAVSSTAFFVGALVLLKILQYRFNWMEGLLSGKVVVVIDNGVLQSKNLRAIRMTISSRNICIRTRLAELSTS</sequence>
<comment type="caution">
    <text evidence="1">The sequence shown here is derived from an EMBL/GenBank/DDBJ whole genome shotgun (WGS) entry which is preliminary data.</text>
</comment>
<reference evidence="1 2" key="1">
    <citation type="submission" date="2020-08" db="EMBL/GenBank/DDBJ databases">
        <title>Genomic Encyclopedia of Type Strains, Phase III (KMG-III): the genomes of soil and plant-associated and newly described type strains.</title>
        <authorList>
            <person name="Whitman W."/>
        </authorList>
    </citation>
    <scope>NUCLEOTIDE SEQUENCE [LARGE SCALE GENOMIC DNA]</scope>
    <source>
        <strain evidence="1 2">CECT 5862</strain>
    </source>
</reference>
<protein>
    <submittedName>
        <fullName evidence="1">Uncharacterized membrane protein YcaP (DUF421 family)</fullName>
    </submittedName>
</protein>
<name>A0A7W5B2V3_9BACL</name>
<organism evidence="1 2">
    <name type="scientific">Paenibacillus phyllosphaerae</name>
    <dbReference type="NCBI Taxonomy" id="274593"/>
    <lineage>
        <taxon>Bacteria</taxon>
        <taxon>Bacillati</taxon>
        <taxon>Bacillota</taxon>
        <taxon>Bacilli</taxon>
        <taxon>Bacillales</taxon>
        <taxon>Paenibacillaceae</taxon>
        <taxon>Paenibacillus</taxon>
    </lineage>
</organism>
<evidence type="ECO:0000313" key="2">
    <source>
        <dbReference type="Proteomes" id="UP000570361"/>
    </source>
</evidence>
<dbReference type="InterPro" id="IPR023090">
    <property type="entry name" value="UPF0702_alpha/beta_dom_sf"/>
</dbReference>
<dbReference type="Gene3D" id="3.30.240.20">
    <property type="entry name" value="bsu07140 like domains"/>
    <property type="match status" value="1"/>
</dbReference>
<gene>
    <name evidence="1" type="ORF">FHS18_005531</name>
</gene>
<dbReference type="RefSeq" id="WP_183603510.1">
    <property type="nucleotide sequence ID" value="NZ_JACHXK010000019.1"/>
</dbReference>
<keyword evidence="2" id="KW-1185">Reference proteome</keyword>